<gene>
    <name evidence="1" type="ORF">P5S46_12335</name>
</gene>
<protein>
    <submittedName>
        <fullName evidence="1">Uncharacterized protein</fullName>
    </submittedName>
</protein>
<organism evidence="1 2">
    <name type="scientific">Aeromonas caviae</name>
    <name type="common">Aeromonas punctata</name>
    <dbReference type="NCBI Taxonomy" id="648"/>
    <lineage>
        <taxon>Bacteria</taxon>
        <taxon>Pseudomonadati</taxon>
        <taxon>Pseudomonadota</taxon>
        <taxon>Gammaproteobacteria</taxon>
        <taxon>Aeromonadales</taxon>
        <taxon>Aeromonadaceae</taxon>
        <taxon>Aeromonas</taxon>
    </lineage>
</organism>
<dbReference type="RefSeq" id="WP_155292445.1">
    <property type="nucleotide sequence ID" value="NZ_CP120942.1"/>
</dbReference>
<dbReference type="EMBL" id="CP120942">
    <property type="protein sequence ID" value="WFF96461.1"/>
    <property type="molecule type" value="Genomic_DNA"/>
</dbReference>
<reference evidence="1" key="1">
    <citation type="submission" date="2023-03" db="EMBL/GenBank/DDBJ databases">
        <title>Aeromonas caviae strain AC1520.</title>
        <authorList>
            <person name="Xie T."/>
            <person name="Zhang Q."/>
            <person name="Deng J."/>
            <person name="Li X."/>
        </authorList>
    </citation>
    <scope>NUCLEOTIDE SEQUENCE</scope>
    <source>
        <strain evidence="1">AC1520</strain>
    </source>
</reference>
<evidence type="ECO:0000313" key="2">
    <source>
        <dbReference type="Proteomes" id="UP001218423"/>
    </source>
</evidence>
<dbReference type="AlphaFoldDB" id="A0AAJ5Z5U3"/>
<evidence type="ECO:0000313" key="1">
    <source>
        <dbReference type="EMBL" id="WFF96461.1"/>
    </source>
</evidence>
<dbReference type="Proteomes" id="UP001218423">
    <property type="component" value="Chromosome"/>
</dbReference>
<accession>A0AAJ5Z5U3</accession>
<proteinExistence type="predicted"/>
<name>A0AAJ5Z5U3_AERCA</name>
<sequence>MKPMQDYVYFAYLDILGYKESLSRDKNQSSLGFKDKLIEASNVFNSINSAHYHHREISDSIFIHSSSSDLVDFLSTIKEIYNHYLKSNLLLRGGISYGRHFESNSITYSLALTDAYLLESQHAIFPRVVIQNSVIDAVTNRADNGDTVPLTTLRSSDLVRCDGSHYILNTIDNNIWDDYYDKIKEIYTKDEATINGNTNLRYKYLWLHDYIFMTKPKGKRKKEFMLKMTKLN</sequence>